<dbReference type="GO" id="GO:0005886">
    <property type="term" value="C:plasma membrane"/>
    <property type="evidence" value="ECO:0007669"/>
    <property type="project" value="UniProtKB-SubCell"/>
</dbReference>
<accession>A0A2Z5JBP5</accession>
<dbReference type="KEGG" id="sata:C5746_13050"/>
<feature type="transmembrane region" description="Helical" evidence="6">
    <location>
        <begin position="90"/>
        <end position="112"/>
    </location>
</feature>
<dbReference type="SUPFAM" id="SSF103473">
    <property type="entry name" value="MFS general substrate transporter"/>
    <property type="match status" value="1"/>
</dbReference>
<feature type="transmembrane region" description="Helical" evidence="6">
    <location>
        <begin position="249"/>
        <end position="272"/>
    </location>
</feature>
<dbReference type="GeneID" id="95519403"/>
<feature type="transmembrane region" description="Helical" evidence="6">
    <location>
        <begin position="148"/>
        <end position="172"/>
    </location>
</feature>
<feature type="transmembrane region" description="Helical" evidence="6">
    <location>
        <begin position="21"/>
        <end position="40"/>
    </location>
</feature>
<evidence type="ECO:0000256" key="5">
    <source>
        <dbReference type="ARBA" id="ARBA00023136"/>
    </source>
</evidence>
<feature type="transmembrane region" description="Helical" evidence="6">
    <location>
        <begin position="60"/>
        <end position="83"/>
    </location>
</feature>
<dbReference type="EMBL" id="CP027306">
    <property type="protein sequence ID" value="AXE77719.1"/>
    <property type="molecule type" value="Genomic_DNA"/>
</dbReference>
<evidence type="ECO:0000313" key="8">
    <source>
        <dbReference type="EMBL" id="AXE77719.1"/>
    </source>
</evidence>
<keyword evidence="5 6" id="KW-0472">Membrane</keyword>
<keyword evidence="4 6" id="KW-1133">Transmembrane helix</keyword>
<evidence type="ECO:0000256" key="1">
    <source>
        <dbReference type="ARBA" id="ARBA00004651"/>
    </source>
</evidence>
<protein>
    <submittedName>
        <fullName evidence="8">MFS transporter</fullName>
    </submittedName>
</protein>
<feature type="transmembrane region" description="Helical" evidence="6">
    <location>
        <begin position="284"/>
        <end position="314"/>
    </location>
</feature>
<feature type="transmembrane region" description="Helical" evidence="6">
    <location>
        <begin position="370"/>
        <end position="389"/>
    </location>
</feature>
<evidence type="ECO:0000256" key="6">
    <source>
        <dbReference type="SAM" id="Phobius"/>
    </source>
</evidence>
<keyword evidence="2" id="KW-1003">Cell membrane</keyword>
<organism evidence="8 9">
    <name type="scientific">Streptomyces atratus</name>
    <dbReference type="NCBI Taxonomy" id="1893"/>
    <lineage>
        <taxon>Bacteria</taxon>
        <taxon>Bacillati</taxon>
        <taxon>Actinomycetota</taxon>
        <taxon>Actinomycetes</taxon>
        <taxon>Kitasatosporales</taxon>
        <taxon>Streptomycetaceae</taxon>
        <taxon>Streptomyces</taxon>
    </lineage>
</organism>
<comment type="subcellular location">
    <subcellularLocation>
        <location evidence="1">Cell membrane</location>
        <topology evidence="1">Multi-pass membrane protein</topology>
    </subcellularLocation>
</comment>
<dbReference type="Proteomes" id="UP000252698">
    <property type="component" value="Chromosome"/>
</dbReference>
<dbReference type="PANTHER" id="PTHR43124">
    <property type="entry name" value="PURINE EFFLUX PUMP PBUE"/>
    <property type="match status" value="1"/>
</dbReference>
<dbReference type="CDD" id="cd17324">
    <property type="entry name" value="MFS_NepI_like"/>
    <property type="match status" value="1"/>
</dbReference>
<evidence type="ECO:0000256" key="3">
    <source>
        <dbReference type="ARBA" id="ARBA00022692"/>
    </source>
</evidence>
<dbReference type="RefSeq" id="WP_114244333.1">
    <property type="nucleotide sequence ID" value="NZ_CP027306.1"/>
</dbReference>
<dbReference type="Gene3D" id="1.20.1250.20">
    <property type="entry name" value="MFS general substrate transporter like domains"/>
    <property type="match status" value="1"/>
</dbReference>
<gene>
    <name evidence="8" type="ORF">C5746_13050</name>
</gene>
<dbReference type="Pfam" id="PF07690">
    <property type="entry name" value="MFS_1"/>
    <property type="match status" value="1"/>
</dbReference>
<dbReference type="InterPro" id="IPR036259">
    <property type="entry name" value="MFS_trans_sf"/>
</dbReference>
<sequence length="412" mass="41474">MTSATHSPRSANPSSTTSWPLGGLLVLAGSAFVTILTEALPAGVLPAMSGDLGVSEARAGLLITVYALAAALTAIPMTAWTLILPRRTLLLALLLGFAATNMVTAMSTGFALTLAARVVSGVFAGLLWAMVPAYAARLAPQRSGKAIATALAGMTVGLSLGIPAGTALGGLIGWRATFGLLTVLAVALAATALWHLPQLSGETTSRGAGLMRTLRTPGIPAINIASLLMVLGFYVLYTYIAPFVERAGLGVGTGTVLFLFGLGSMGGVWIAGATADRRLRAATIGLLALAAVCLVAFGAAGHSTVAVVLGAVFWGVTHGGIPTLTQTAGVKAAPLDPDTANSLWVTGWNIGMAGGSLLGGAVLDGAGTGALPWTASALLAASVLTAVLARRDGFPSPSRIYARDLDRMHQGG</sequence>
<keyword evidence="3 6" id="KW-0812">Transmembrane</keyword>
<evidence type="ECO:0000259" key="7">
    <source>
        <dbReference type="PROSITE" id="PS50850"/>
    </source>
</evidence>
<dbReference type="InterPro" id="IPR050189">
    <property type="entry name" value="MFS_Efflux_Transporters"/>
</dbReference>
<reference evidence="8 9" key="1">
    <citation type="journal article" date="2018" name="Front. Microbiol.">
        <title>Genome Sequencing of Streptomyces atratus SCSIOZH16 and Activation Production of Nocardamine via Metabolic Engineering.</title>
        <authorList>
            <person name="Li Y."/>
            <person name="Zhang C."/>
            <person name="Liu C."/>
            <person name="Ju J."/>
            <person name="Ma J."/>
        </authorList>
    </citation>
    <scope>NUCLEOTIDE SEQUENCE [LARGE SCALE GENOMIC DNA]</scope>
    <source>
        <strain evidence="8 9">SCSIO_ZH16</strain>
    </source>
</reference>
<name>A0A2Z5JBP5_STRAR</name>
<dbReference type="InterPro" id="IPR020846">
    <property type="entry name" value="MFS_dom"/>
</dbReference>
<dbReference type="InterPro" id="IPR011701">
    <property type="entry name" value="MFS"/>
</dbReference>
<feature type="transmembrane region" description="Helical" evidence="6">
    <location>
        <begin position="118"/>
        <end position="136"/>
    </location>
</feature>
<proteinExistence type="predicted"/>
<dbReference type="AlphaFoldDB" id="A0A2Z5JBP5"/>
<dbReference type="PROSITE" id="PS50850">
    <property type="entry name" value="MFS"/>
    <property type="match status" value="1"/>
</dbReference>
<feature type="transmembrane region" description="Helical" evidence="6">
    <location>
        <begin position="217"/>
        <end position="237"/>
    </location>
</feature>
<dbReference type="GO" id="GO:0022857">
    <property type="term" value="F:transmembrane transporter activity"/>
    <property type="evidence" value="ECO:0007669"/>
    <property type="project" value="InterPro"/>
</dbReference>
<evidence type="ECO:0000313" key="9">
    <source>
        <dbReference type="Proteomes" id="UP000252698"/>
    </source>
</evidence>
<feature type="domain" description="Major facilitator superfamily (MFS) profile" evidence="7">
    <location>
        <begin position="23"/>
        <end position="393"/>
    </location>
</feature>
<dbReference type="PANTHER" id="PTHR43124:SF3">
    <property type="entry name" value="CHLORAMPHENICOL EFFLUX PUMP RV0191"/>
    <property type="match status" value="1"/>
</dbReference>
<evidence type="ECO:0000256" key="4">
    <source>
        <dbReference type="ARBA" id="ARBA00022989"/>
    </source>
</evidence>
<evidence type="ECO:0000256" key="2">
    <source>
        <dbReference type="ARBA" id="ARBA00022475"/>
    </source>
</evidence>
<feature type="transmembrane region" description="Helical" evidence="6">
    <location>
        <begin position="178"/>
        <end position="196"/>
    </location>
</feature>